<dbReference type="AlphaFoldDB" id="A0A8B9VEB0"/>
<evidence type="ECO:0000256" key="8">
    <source>
        <dbReference type="SAM" id="MobiDB-lite"/>
    </source>
</evidence>
<dbReference type="PANTHER" id="PTHR16295:SF19">
    <property type="entry name" value="TRAF-TYPE ZINC FINGER DOMAIN-CONTAINING PROTEIN 1"/>
    <property type="match status" value="1"/>
</dbReference>
<dbReference type="Gene3D" id="3.30.40.10">
    <property type="entry name" value="Zinc/RING finger domain, C3HC4 (zinc finger)"/>
    <property type="match status" value="2"/>
</dbReference>
<evidence type="ECO:0000259" key="9">
    <source>
        <dbReference type="Pfam" id="PF21366"/>
    </source>
</evidence>
<accession>A0A8B9VEB0</accession>
<keyword evidence="2" id="KW-0479">Metal-binding</keyword>
<keyword evidence="11" id="KW-1185">Reference proteome</keyword>
<evidence type="ECO:0000256" key="5">
    <source>
        <dbReference type="ARBA" id="ARBA00022990"/>
    </source>
</evidence>
<keyword evidence="3" id="KW-0863">Zinc-finger</keyword>
<dbReference type="PANTHER" id="PTHR16295">
    <property type="entry name" value="TRAF-TYPE ZINC FINGER PROTEIN-RELATED"/>
    <property type="match status" value="1"/>
</dbReference>
<dbReference type="InterPro" id="IPR051986">
    <property type="entry name" value="Innate_Immune_Apopt_Reg"/>
</dbReference>
<evidence type="ECO:0000256" key="1">
    <source>
        <dbReference type="ARBA" id="ARBA00022553"/>
    </source>
</evidence>
<dbReference type="Ensembl" id="ENSAZOT00000022596.1">
    <property type="protein sequence ID" value="ENSAZOP00000021043.1"/>
    <property type="gene ID" value="ENSAZOG00000013620.1"/>
</dbReference>
<feature type="compositionally biased region" description="Low complexity" evidence="8">
    <location>
        <begin position="475"/>
        <end position="486"/>
    </location>
</feature>
<dbReference type="Proteomes" id="UP000694549">
    <property type="component" value="Unplaced"/>
</dbReference>
<feature type="compositionally biased region" description="Basic and acidic residues" evidence="8">
    <location>
        <begin position="428"/>
        <end position="440"/>
    </location>
</feature>
<comment type="function">
    <text evidence="6">Negative feedback regulator that controls excessive innate immune responses. Regulates both Toll-like receptor 4 (TLR4) and DDX58/RIG1-like helicases (RLH) pathways. May inhibit the LTR pathway by direct interaction with TRAF6 and attenuation of NF-kappa-B activation. May negatively regulate the RLH pathway downstream from MAVS and upstream of NF-kappa-B and IRF3.</text>
</comment>
<evidence type="ECO:0000256" key="4">
    <source>
        <dbReference type="ARBA" id="ARBA00022833"/>
    </source>
</evidence>
<dbReference type="GO" id="GO:0005739">
    <property type="term" value="C:mitochondrion"/>
    <property type="evidence" value="ECO:0007669"/>
    <property type="project" value="TreeGrafter"/>
</dbReference>
<feature type="compositionally biased region" description="Polar residues" evidence="8">
    <location>
        <begin position="539"/>
        <end position="548"/>
    </location>
</feature>
<dbReference type="GO" id="GO:0045824">
    <property type="term" value="P:negative regulation of innate immune response"/>
    <property type="evidence" value="ECO:0007669"/>
    <property type="project" value="TreeGrafter"/>
</dbReference>
<feature type="region of interest" description="Disordered" evidence="8">
    <location>
        <begin position="475"/>
        <end position="563"/>
    </location>
</feature>
<keyword evidence="5" id="KW-0007">Acetylation</keyword>
<evidence type="ECO:0000256" key="6">
    <source>
        <dbReference type="ARBA" id="ARBA00037636"/>
    </source>
</evidence>
<feature type="compositionally biased region" description="Polar residues" evidence="8">
    <location>
        <begin position="418"/>
        <end position="427"/>
    </location>
</feature>
<organism evidence="10 11">
    <name type="scientific">Anas zonorhyncha</name>
    <name type="common">Eastern spot-billed duck</name>
    <dbReference type="NCBI Taxonomy" id="75864"/>
    <lineage>
        <taxon>Eukaryota</taxon>
        <taxon>Metazoa</taxon>
        <taxon>Chordata</taxon>
        <taxon>Craniata</taxon>
        <taxon>Vertebrata</taxon>
        <taxon>Euteleostomi</taxon>
        <taxon>Archelosauria</taxon>
        <taxon>Archosauria</taxon>
        <taxon>Dinosauria</taxon>
        <taxon>Saurischia</taxon>
        <taxon>Theropoda</taxon>
        <taxon>Coelurosauria</taxon>
        <taxon>Aves</taxon>
        <taxon>Neognathae</taxon>
        <taxon>Galloanserae</taxon>
        <taxon>Anseriformes</taxon>
        <taxon>Anatidae</taxon>
        <taxon>Anatinae</taxon>
        <taxon>Anas</taxon>
    </lineage>
</organism>
<keyword evidence="1" id="KW-0597">Phosphoprotein</keyword>
<dbReference type="Pfam" id="PF21366">
    <property type="entry name" value="TRAFD1-XIAF1_ZnF"/>
    <property type="match status" value="1"/>
</dbReference>
<protein>
    <recommendedName>
        <fullName evidence="7">TRAF-type zinc finger domain-containing protein 1</fullName>
    </recommendedName>
</protein>
<reference evidence="10" key="1">
    <citation type="submission" date="2025-05" db="UniProtKB">
        <authorList>
            <consortium name="Ensembl"/>
        </authorList>
    </citation>
    <scope>IDENTIFICATION</scope>
</reference>
<dbReference type="GO" id="GO:0008270">
    <property type="term" value="F:zinc ion binding"/>
    <property type="evidence" value="ECO:0007669"/>
    <property type="project" value="UniProtKB-KW"/>
</dbReference>
<dbReference type="Ensembl" id="ENSAZOT00000022622.1">
    <property type="protein sequence ID" value="ENSAZOP00000021070.1"/>
    <property type="gene ID" value="ENSAZOG00000013620.1"/>
</dbReference>
<name>A0A8B9VEB0_9AVES</name>
<evidence type="ECO:0000256" key="2">
    <source>
        <dbReference type="ARBA" id="ARBA00022723"/>
    </source>
</evidence>
<feature type="domain" description="TRAFD1/XAF1 zinc finger" evidence="9">
    <location>
        <begin position="95"/>
        <end position="137"/>
    </location>
</feature>
<evidence type="ECO:0000256" key="7">
    <source>
        <dbReference type="ARBA" id="ARBA00040410"/>
    </source>
</evidence>
<proteinExistence type="predicted"/>
<dbReference type="InterPro" id="IPR049439">
    <property type="entry name" value="TRAFD1-XIAF1_Znf"/>
</dbReference>
<keyword evidence="4" id="KW-0862">Zinc</keyword>
<evidence type="ECO:0000256" key="3">
    <source>
        <dbReference type="ARBA" id="ARBA00022771"/>
    </source>
</evidence>
<feature type="region of interest" description="Disordered" evidence="8">
    <location>
        <begin position="409"/>
        <end position="447"/>
    </location>
</feature>
<sequence>MATAAVPEGETRLCGNCKKDIPVPNFTIHEIHCSRNLEVCRYCNESIPKSEMKNHIESEHVQVTCKCSMKVEKSLLEDHEASACPLRPVVCQHCDIQLPFNKLQDHESYCGARTEICSGCGLNIMVKDLKEHPQVCGKEVKQARVSRTVPRFEDEDADAHLRALRDIRNQLRSDNYPGPLWRMPRVLERQIYSSCVGDKAIKDIRRRNVSAVQRSQSQEHELEQWERNKNTNSLYGERNANLDYMLALSLQNENPHNDAAAEIDSDFWEHYYTKESVPSACPDETDNSNIFSCDSLLSLSTSNHIKSDEIMLPCEFCEELYPAEDLILHQTGCNPASAFASFSKRSSSPNPRKYDGLQDLGSRSCRSVYSPQHQAVQAEANIIIPCEFCGIPLEEEILFHHQDQCDLRPATASPAGSFPSQQSASPQDNRERRESPELVRRRIRHQGDVSPRCMEGFRQQRLSYPARGTRLLSNAANARNAPLSSSGTVRAGEALSTRGKPRKVAGNEGRQKSRGAGEPGGTAPRVRPSPSFHAEAFTSGFSGASPTRRSFRNEGGRNLGLSDVPGGLRSRNVKVRQSGRVVLCSVLSMLLFQSTSAASSSVFQCTNVLMSKGCCCLMCC</sequence>
<dbReference type="InterPro" id="IPR013083">
    <property type="entry name" value="Znf_RING/FYVE/PHD"/>
</dbReference>
<evidence type="ECO:0000313" key="11">
    <source>
        <dbReference type="Proteomes" id="UP000694549"/>
    </source>
</evidence>
<evidence type="ECO:0000313" key="10">
    <source>
        <dbReference type="Ensembl" id="ENSAZOP00000021043.1"/>
    </source>
</evidence>